<dbReference type="Pfam" id="PF00128">
    <property type="entry name" value="Alpha-amylase"/>
    <property type="match status" value="1"/>
</dbReference>
<evidence type="ECO:0000256" key="2">
    <source>
        <dbReference type="ARBA" id="ARBA00023180"/>
    </source>
</evidence>
<dbReference type="InterPro" id="IPR006047">
    <property type="entry name" value="GH13_cat_dom"/>
</dbReference>
<dbReference type="SMART" id="SM00642">
    <property type="entry name" value="Aamy"/>
    <property type="match status" value="1"/>
</dbReference>
<dbReference type="AlphaFoldDB" id="A0A2A2EIP1"/>
<comment type="similarity">
    <text evidence="1">Belongs to the glycosyl hydrolase 13 family.</text>
</comment>
<sequence length="588" mass="66253">MTLNNTHDDWWKQAVVYQIYPRSFRDVNGDGLGDVAGITAQMGYIKELGVDALWLSPFYPSELADGGYDVIDYRNVDPRLGTLDDFDTMVTAAHEAGLKIIVDIVPNHTSNMHPWFQAALAAAPGSPERDRYIFRHGEGEHGELPPNDWQSLFGGPAWEAVGDGEWYLHLFTKEQPDLNWKNNDVHEDFKRTLRFWSDRGVNGFRIDVAHGLAKDLDSRPLKELERWTVANDQSITGEHPLWDRPEVHDIYREWNRVFNEYDPPRFAVAEAWVVPEHQHLYASEQELGQVFNFEFAKADWFADEFRTAILEGLSSADESKSTTTWVMSNHDVCRHASRYGLPQVRTNGYHILANDWLLRSGETYPEDRERGARRARAAILMELGLPGSVYVYQGEELGLPEVPNIPWDRLEDPVAFNTDHGGAQKGRDGCRVPLPWRAADMPRAAAWDPAFGTGASFGFSDAKPDGSAADDPHLPQPLWYADFAADTEDADDASMLNLYRRALHWRQNHLTPTGDLSLAWLDDDVLDPGESDVIAYARPVADGDGGRFACIVNFGPTPVELPHGDIVLRSTPFDGYSLPVDAAIWMRI</sequence>
<dbReference type="GO" id="GO:0009313">
    <property type="term" value="P:oligosaccharide catabolic process"/>
    <property type="evidence" value="ECO:0007669"/>
    <property type="project" value="TreeGrafter"/>
</dbReference>
<dbReference type="SUPFAM" id="SSF51445">
    <property type="entry name" value="(Trans)glycosidases"/>
    <property type="match status" value="1"/>
</dbReference>
<dbReference type="PANTHER" id="PTHR10357:SF179">
    <property type="entry name" value="NEUTRAL AND BASIC AMINO ACID TRANSPORT PROTEIN RBAT"/>
    <property type="match status" value="1"/>
</dbReference>
<reference evidence="4 5" key="1">
    <citation type="journal article" date="2017" name="ISME J.">
        <title>Unveiling bifidobacterial biogeography across the mammalian branch of the tree of life.</title>
        <authorList>
            <person name="Milani C."/>
            <person name="Mangifesta M."/>
            <person name="Mancabelli L."/>
            <person name="Lugli G.A."/>
            <person name="James K."/>
            <person name="Duranti S."/>
            <person name="Turroni F."/>
            <person name="Ferrario C."/>
            <person name="Ossiprandi M.C."/>
            <person name="van Sinderen D."/>
            <person name="Ventura M."/>
        </authorList>
    </citation>
    <scope>NUCLEOTIDE SEQUENCE [LARGE SCALE GENOMIC DNA]</scope>
    <source>
        <strain evidence="5">Ham19E</strain>
    </source>
</reference>
<dbReference type="OrthoDB" id="9043248at2"/>
<evidence type="ECO:0000313" key="4">
    <source>
        <dbReference type="EMBL" id="PAU68832.1"/>
    </source>
</evidence>
<dbReference type="Gene3D" id="3.90.400.10">
    <property type="entry name" value="Oligo-1,6-glucosidase, Domain 2"/>
    <property type="match status" value="1"/>
</dbReference>
<dbReference type="Proteomes" id="UP000218399">
    <property type="component" value="Unassembled WGS sequence"/>
</dbReference>
<protein>
    <submittedName>
        <fullName evidence="4">Alpha-amylase</fullName>
    </submittedName>
</protein>
<proteinExistence type="inferred from homology"/>
<keyword evidence="2" id="KW-0325">Glycoprotein</keyword>
<organism evidence="4 5">
    <name type="scientific">Bifidobacterium criceti</name>
    <dbReference type="NCBI Taxonomy" id="1960969"/>
    <lineage>
        <taxon>Bacteria</taxon>
        <taxon>Bacillati</taxon>
        <taxon>Actinomycetota</taxon>
        <taxon>Actinomycetes</taxon>
        <taxon>Bifidobacteriales</taxon>
        <taxon>Bifidobacteriaceae</taxon>
        <taxon>Bifidobacterium</taxon>
    </lineage>
</organism>
<evidence type="ECO:0000313" key="5">
    <source>
        <dbReference type="Proteomes" id="UP000218399"/>
    </source>
</evidence>
<dbReference type="InterPro" id="IPR045857">
    <property type="entry name" value="O16G_dom_2"/>
</dbReference>
<dbReference type="EMBL" id="MVOH01000003">
    <property type="protein sequence ID" value="PAU68832.1"/>
    <property type="molecule type" value="Genomic_DNA"/>
</dbReference>
<dbReference type="GO" id="GO:0004556">
    <property type="term" value="F:alpha-amylase activity"/>
    <property type="evidence" value="ECO:0007669"/>
    <property type="project" value="TreeGrafter"/>
</dbReference>
<comment type="caution">
    <text evidence="4">The sequence shown here is derived from an EMBL/GenBank/DDBJ whole genome shotgun (WGS) entry which is preliminary data.</text>
</comment>
<dbReference type="InterPro" id="IPR017853">
    <property type="entry name" value="GH"/>
</dbReference>
<accession>A0A2A2EIP1</accession>
<dbReference type="PANTHER" id="PTHR10357">
    <property type="entry name" value="ALPHA-AMYLASE FAMILY MEMBER"/>
    <property type="match status" value="1"/>
</dbReference>
<dbReference type="RefSeq" id="WP_095614331.1">
    <property type="nucleotide sequence ID" value="NZ_MVOH01000003.1"/>
</dbReference>
<feature type="domain" description="Glycosyl hydrolase family 13 catalytic" evidence="3">
    <location>
        <begin position="18"/>
        <end position="431"/>
    </location>
</feature>
<name>A0A2A2EIP1_9BIFI</name>
<evidence type="ECO:0000256" key="1">
    <source>
        <dbReference type="ARBA" id="ARBA00008061"/>
    </source>
</evidence>
<dbReference type="CDD" id="cd11332">
    <property type="entry name" value="AmyAc_OligoGlu_TS"/>
    <property type="match status" value="1"/>
</dbReference>
<dbReference type="FunFam" id="3.90.400.10:FF:000001">
    <property type="entry name" value="Maltase A3, isoform A"/>
    <property type="match status" value="1"/>
</dbReference>
<dbReference type="Gene3D" id="3.20.20.80">
    <property type="entry name" value="Glycosidases"/>
    <property type="match status" value="1"/>
</dbReference>
<evidence type="ECO:0000259" key="3">
    <source>
        <dbReference type="SMART" id="SM00642"/>
    </source>
</evidence>
<gene>
    <name evidence="4" type="ORF">B1526_0259</name>
</gene>
<keyword evidence="5" id="KW-1185">Reference proteome</keyword>